<dbReference type="Proteomes" id="UP001595462">
    <property type="component" value="Unassembled WGS sequence"/>
</dbReference>
<dbReference type="GO" id="GO:0016787">
    <property type="term" value="F:hydrolase activity"/>
    <property type="evidence" value="ECO:0007669"/>
    <property type="project" value="UniProtKB-KW"/>
</dbReference>
<sequence>MKTQPWQLDVNAYDFRHTLSPQYGHLDTLRHVNNVAVHGFHTEARMRHLLTLLGREALFADDVLLRPRRTVTNFLHETHYPEDVICGVRLVAVGNDHYRLAIGLFQDGQCVSVQECLMGAWHGDQWVDLPAPVHAAFAAQLADDAALVALPALDDGSVEVHRYPSRVAVTARYADMDPDARIGELALARFVEQSRTGSLNMMRKPGMGLLVARVDIRYDRWVRGLGSVELVSALAGIGNSSFALRCGVQVDDRLVAVGESVMVLIDGASRRPTPLTAPLRQAMTPLMVAPSQASADAG</sequence>
<dbReference type="Gene3D" id="3.10.129.10">
    <property type="entry name" value="Hotdog Thioesterase"/>
    <property type="match status" value="2"/>
</dbReference>
<accession>A0ABV7EKY8</accession>
<name>A0ABV7EKY8_9GAMM</name>
<dbReference type="CDD" id="cd00586">
    <property type="entry name" value="4HBT"/>
    <property type="match status" value="1"/>
</dbReference>
<keyword evidence="1" id="KW-0378">Hydrolase</keyword>
<organism evidence="1 2">
    <name type="scientific">Salinisphaera aquimarina</name>
    <dbReference type="NCBI Taxonomy" id="2094031"/>
    <lineage>
        <taxon>Bacteria</taxon>
        <taxon>Pseudomonadati</taxon>
        <taxon>Pseudomonadota</taxon>
        <taxon>Gammaproteobacteria</taxon>
        <taxon>Salinisphaerales</taxon>
        <taxon>Salinisphaeraceae</taxon>
        <taxon>Salinisphaera</taxon>
    </lineage>
</organism>
<protein>
    <submittedName>
        <fullName evidence="1">Acyl-CoA thioesterase</fullName>
        <ecNumber evidence="1">3.1.2.-</ecNumber>
    </submittedName>
</protein>
<dbReference type="EC" id="3.1.2.-" evidence="1"/>
<dbReference type="Pfam" id="PF13279">
    <property type="entry name" value="4HBT_2"/>
    <property type="match status" value="1"/>
</dbReference>
<dbReference type="RefSeq" id="WP_380687303.1">
    <property type="nucleotide sequence ID" value="NZ_JBHRSS010000003.1"/>
</dbReference>
<comment type="caution">
    <text evidence="1">The sequence shown here is derived from an EMBL/GenBank/DDBJ whole genome shotgun (WGS) entry which is preliminary data.</text>
</comment>
<evidence type="ECO:0000313" key="1">
    <source>
        <dbReference type="EMBL" id="MFC3103355.1"/>
    </source>
</evidence>
<evidence type="ECO:0000313" key="2">
    <source>
        <dbReference type="Proteomes" id="UP001595462"/>
    </source>
</evidence>
<keyword evidence="2" id="KW-1185">Reference proteome</keyword>
<reference evidence="2" key="1">
    <citation type="journal article" date="2019" name="Int. J. Syst. Evol. Microbiol.">
        <title>The Global Catalogue of Microorganisms (GCM) 10K type strain sequencing project: providing services to taxonomists for standard genome sequencing and annotation.</title>
        <authorList>
            <consortium name="The Broad Institute Genomics Platform"/>
            <consortium name="The Broad Institute Genome Sequencing Center for Infectious Disease"/>
            <person name="Wu L."/>
            <person name="Ma J."/>
        </authorList>
    </citation>
    <scope>NUCLEOTIDE SEQUENCE [LARGE SCALE GENOMIC DNA]</scope>
    <source>
        <strain evidence="2">KCTC 52640</strain>
    </source>
</reference>
<dbReference type="SUPFAM" id="SSF54637">
    <property type="entry name" value="Thioesterase/thiol ester dehydrase-isomerase"/>
    <property type="match status" value="2"/>
</dbReference>
<dbReference type="InterPro" id="IPR029069">
    <property type="entry name" value="HotDog_dom_sf"/>
</dbReference>
<proteinExistence type="predicted"/>
<gene>
    <name evidence="1" type="ORF">ACFOSU_05550</name>
</gene>
<dbReference type="EMBL" id="JBHRSS010000003">
    <property type="protein sequence ID" value="MFC3103355.1"/>
    <property type="molecule type" value="Genomic_DNA"/>
</dbReference>